<gene>
    <name evidence="5" type="ORF">FUAX_25440</name>
</gene>
<name>A0AAU9CSZ1_9BACT</name>
<evidence type="ECO:0000313" key="5">
    <source>
        <dbReference type="EMBL" id="BDD10112.1"/>
    </source>
</evidence>
<keyword evidence="3" id="KW-0687">Ribonucleoprotein</keyword>
<dbReference type="GO" id="GO:0005840">
    <property type="term" value="C:ribosome"/>
    <property type="evidence" value="ECO:0007669"/>
    <property type="project" value="UniProtKB-KW"/>
</dbReference>
<evidence type="ECO:0000256" key="4">
    <source>
        <dbReference type="SAM" id="MobiDB-lite"/>
    </source>
</evidence>
<dbReference type="Pfam" id="PF17070">
    <property type="entry name" value="Thx"/>
    <property type="match status" value="1"/>
</dbReference>
<evidence type="ECO:0008006" key="7">
    <source>
        <dbReference type="Google" id="ProtNLM"/>
    </source>
</evidence>
<evidence type="ECO:0000313" key="6">
    <source>
        <dbReference type="Proteomes" id="UP001348817"/>
    </source>
</evidence>
<accession>A0AAU9CSZ1</accession>
<protein>
    <recommendedName>
        <fullName evidence="7">30S ribosomal protein THX</fullName>
    </recommendedName>
</protein>
<dbReference type="KEGG" id="fax:FUAX_25440"/>
<dbReference type="GO" id="GO:1990904">
    <property type="term" value="C:ribonucleoprotein complex"/>
    <property type="evidence" value="ECO:0007669"/>
    <property type="project" value="UniProtKB-KW"/>
</dbReference>
<dbReference type="Proteomes" id="UP001348817">
    <property type="component" value="Chromosome"/>
</dbReference>
<keyword evidence="2" id="KW-0689">Ribosomal protein</keyword>
<sequence length="41" mass="4539">MGKGDKKTKRGKIAKGSFGARRPKKTKNATPEMKLVAEKEH</sequence>
<evidence type="ECO:0000256" key="3">
    <source>
        <dbReference type="ARBA" id="ARBA00023274"/>
    </source>
</evidence>
<feature type="compositionally biased region" description="Basic residues" evidence="4">
    <location>
        <begin position="1"/>
        <end position="13"/>
    </location>
</feature>
<comment type="similarity">
    <text evidence="1">Belongs to the bacterial ribosomal protein bTHX family.</text>
</comment>
<reference evidence="5 6" key="1">
    <citation type="submission" date="2021-12" db="EMBL/GenBank/DDBJ databases">
        <title>Genome sequencing of bacteria with rrn-lacking chromosome and rrn-plasmid.</title>
        <authorList>
            <person name="Anda M."/>
            <person name="Iwasaki W."/>
        </authorList>
    </citation>
    <scope>NUCLEOTIDE SEQUENCE [LARGE SCALE GENOMIC DNA]</scope>
    <source>
        <strain evidence="5 6">DSM 100852</strain>
    </source>
</reference>
<feature type="region of interest" description="Disordered" evidence="4">
    <location>
        <begin position="1"/>
        <end position="41"/>
    </location>
</feature>
<evidence type="ECO:0000256" key="2">
    <source>
        <dbReference type="ARBA" id="ARBA00022980"/>
    </source>
</evidence>
<dbReference type="EMBL" id="AP025314">
    <property type="protein sequence ID" value="BDD10112.1"/>
    <property type="molecule type" value="Genomic_DNA"/>
</dbReference>
<keyword evidence="6" id="KW-1185">Reference proteome</keyword>
<dbReference type="InterPro" id="IPR031414">
    <property type="entry name" value="Ribosomal_bTHX"/>
</dbReference>
<evidence type="ECO:0000256" key="1">
    <source>
        <dbReference type="ARBA" id="ARBA00010834"/>
    </source>
</evidence>
<organism evidence="5 6">
    <name type="scientific">Fulvitalea axinellae</name>
    <dbReference type="NCBI Taxonomy" id="1182444"/>
    <lineage>
        <taxon>Bacteria</taxon>
        <taxon>Pseudomonadati</taxon>
        <taxon>Bacteroidota</taxon>
        <taxon>Cytophagia</taxon>
        <taxon>Cytophagales</taxon>
        <taxon>Persicobacteraceae</taxon>
        <taxon>Fulvitalea</taxon>
    </lineage>
</organism>
<dbReference type="RefSeq" id="WP_338391688.1">
    <property type="nucleotide sequence ID" value="NZ_AP025314.1"/>
</dbReference>
<proteinExistence type="inferred from homology"/>
<dbReference type="AlphaFoldDB" id="A0AAU9CSZ1"/>
<dbReference type="InterPro" id="IPR030826">
    <property type="entry name" value="Ribosomal_bTHX/bTHXc/bTHXm"/>
</dbReference>
<dbReference type="NCBIfam" id="TIGR04560">
    <property type="entry name" value="ribo_THX"/>
    <property type="match status" value="1"/>
</dbReference>